<gene>
    <name evidence="1" type="ORF">OPT61_g4193</name>
</gene>
<sequence length="627" mass="71612">MNPLRPLLPAMEGQRNVPQQRPKKRLTPLACESCRQFKSKCDGQPNCSACIKRATTCSYSQPESRQIRKKYERLQQRESTYEDLIDLIRTMTEEDAAEVFRRLKAGMDVESIVKHVRDGSLLMQLSLMPETTRQFEFPYKASMPRHLLVAGNMYMESRLYSAVSSSPAYTNAQNRQLTTRYGTAYMLPYNTAKLVEPLIDSLTTAPWTRVISDNRLLRRLISLYFTHPHPCTTPLVLQDLFLEDMAAGRTTFCSPLLMNAILAIASQMCVDIPDRVKVWHPDSLTYKFLAEARRLWDLEPTEEPHITTIQAALALSQTYIINSLDGLSTFFLEQAIKMGQHMHLFDISNTEDARMAKARLHTAWKTFSWQSMLAYAYFRAPHMKDPPQIPLPDMEIDSQCEILSLKRKFETWKAALPETLQPGALVLPHSFSLHFRYHQAMIGLIQSLLPDSSDTVTDSGLSAEDTPRATMKSLETSLEFLMRLYYMRHSFDIYGPWLIYPMAKLGNQANKLLECGSEEDTGNLDGYRSTIILCAQAIESQARYFHVAASLGVQLQSIVKPQMLQLMRAHVKAIDADKTDEEMIAKHPLSQWPIPIIDLRDDPEKARLKHLIEAFKETRIQPGAVKD</sequence>
<proteinExistence type="predicted"/>
<name>A0ACC2IEY8_9PLEO</name>
<organism evidence="1 2">
    <name type="scientific">Boeremia exigua</name>
    <dbReference type="NCBI Taxonomy" id="749465"/>
    <lineage>
        <taxon>Eukaryota</taxon>
        <taxon>Fungi</taxon>
        <taxon>Dikarya</taxon>
        <taxon>Ascomycota</taxon>
        <taxon>Pezizomycotina</taxon>
        <taxon>Dothideomycetes</taxon>
        <taxon>Pleosporomycetidae</taxon>
        <taxon>Pleosporales</taxon>
        <taxon>Pleosporineae</taxon>
        <taxon>Didymellaceae</taxon>
        <taxon>Boeremia</taxon>
    </lineage>
</organism>
<accession>A0ACC2IEY8</accession>
<keyword evidence="2" id="KW-1185">Reference proteome</keyword>
<dbReference type="Proteomes" id="UP001153331">
    <property type="component" value="Unassembled WGS sequence"/>
</dbReference>
<reference evidence="1" key="1">
    <citation type="submission" date="2022-11" db="EMBL/GenBank/DDBJ databases">
        <title>Genome Sequence of Boeremia exigua.</title>
        <authorList>
            <person name="Buettner E."/>
        </authorList>
    </citation>
    <scope>NUCLEOTIDE SEQUENCE</scope>
    <source>
        <strain evidence="1">CU02</strain>
    </source>
</reference>
<protein>
    <submittedName>
        <fullName evidence="1">Uncharacterized protein</fullName>
    </submittedName>
</protein>
<comment type="caution">
    <text evidence="1">The sequence shown here is derived from an EMBL/GenBank/DDBJ whole genome shotgun (WGS) entry which is preliminary data.</text>
</comment>
<evidence type="ECO:0000313" key="2">
    <source>
        <dbReference type="Proteomes" id="UP001153331"/>
    </source>
</evidence>
<evidence type="ECO:0000313" key="1">
    <source>
        <dbReference type="EMBL" id="KAJ8113741.1"/>
    </source>
</evidence>
<dbReference type="EMBL" id="JAPHNI010000233">
    <property type="protein sequence ID" value="KAJ8113741.1"/>
    <property type="molecule type" value="Genomic_DNA"/>
</dbReference>